<name>A0A0S4J7L7_BODSA</name>
<dbReference type="EMBL" id="CYKH01001212">
    <property type="protein sequence ID" value="CUG85943.1"/>
    <property type="molecule type" value="Genomic_DNA"/>
</dbReference>
<reference evidence="3" key="1">
    <citation type="submission" date="2015-09" db="EMBL/GenBank/DDBJ databases">
        <authorList>
            <consortium name="Pathogen Informatics"/>
        </authorList>
    </citation>
    <scope>NUCLEOTIDE SEQUENCE [LARGE SCALE GENOMIC DNA]</scope>
    <source>
        <strain evidence="3">Lake Konstanz</strain>
    </source>
</reference>
<accession>A0A0S4J7L7</accession>
<sequence>MITGSSSLRVSCSRRTPARPLLGVSMCVFPTLVLSALSYVVPQRLVLVRHGKHGAITTTMRGLRVDSRARAWKELIFARRVQWVERVVSSPHHTQNYHGVDGDTKVSVSNQRQHEQQRHHADCWSSCLPDAMPRCIRGATVVLLEYAAAWYACADVTLLTVASVLGAVSTFESAAACRASAISVLALYAVQLVLCVVVQPFTTMFSHVYTIFTLLLSVVAVCQVW</sequence>
<organism evidence="2 3">
    <name type="scientific">Bodo saltans</name>
    <name type="common">Flagellated protozoan</name>
    <dbReference type="NCBI Taxonomy" id="75058"/>
    <lineage>
        <taxon>Eukaryota</taxon>
        <taxon>Discoba</taxon>
        <taxon>Euglenozoa</taxon>
        <taxon>Kinetoplastea</taxon>
        <taxon>Metakinetoplastina</taxon>
        <taxon>Eubodonida</taxon>
        <taxon>Bodonidae</taxon>
        <taxon>Bodo</taxon>
    </lineage>
</organism>
<gene>
    <name evidence="2" type="ORF">BSAL_91145</name>
</gene>
<feature type="transmembrane region" description="Helical" evidence="1">
    <location>
        <begin position="21"/>
        <end position="41"/>
    </location>
</feature>
<feature type="transmembrane region" description="Helical" evidence="1">
    <location>
        <begin position="180"/>
        <end position="201"/>
    </location>
</feature>
<evidence type="ECO:0000313" key="2">
    <source>
        <dbReference type="EMBL" id="CUG85943.1"/>
    </source>
</evidence>
<dbReference type="AlphaFoldDB" id="A0A0S4J7L7"/>
<keyword evidence="3" id="KW-1185">Reference proteome</keyword>
<protein>
    <submittedName>
        <fullName evidence="2">GPI-anchored surface protein, putative</fullName>
    </submittedName>
</protein>
<evidence type="ECO:0000313" key="3">
    <source>
        <dbReference type="Proteomes" id="UP000051952"/>
    </source>
</evidence>
<feature type="transmembrane region" description="Helical" evidence="1">
    <location>
        <begin position="207"/>
        <end position="224"/>
    </location>
</feature>
<proteinExistence type="predicted"/>
<evidence type="ECO:0000256" key="1">
    <source>
        <dbReference type="SAM" id="Phobius"/>
    </source>
</evidence>
<dbReference type="Proteomes" id="UP000051952">
    <property type="component" value="Unassembled WGS sequence"/>
</dbReference>
<dbReference type="VEuPathDB" id="TriTrypDB:BSAL_91145"/>
<keyword evidence="1" id="KW-0812">Transmembrane</keyword>
<keyword evidence="1" id="KW-0472">Membrane</keyword>
<keyword evidence="1" id="KW-1133">Transmembrane helix</keyword>
<feature type="transmembrane region" description="Helical" evidence="1">
    <location>
        <begin position="148"/>
        <end position="168"/>
    </location>
</feature>